<reference evidence="2 3" key="1">
    <citation type="submission" date="2023-10" db="EMBL/GenBank/DDBJ databases">
        <title>Draft genome sequence of Xylaria bambusicola isolate GMP-LS, the root and basal stem rot pathogen of sugarcane in Indonesia.</title>
        <authorList>
            <person name="Selvaraj P."/>
            <person name="Muralishankar V."/>
            <person name="Muruganantham S."/>
            <person name="Sp S."/>
            <person name="Haryani S."/>
            <person name="Lau K.J.X."/>
            <person name="Naqvi N.I."/>
        </authorList>
    </citation>
    <scope>NUCLEOTIDE SEQUENCE [LARGE SCALE GENOMIC DNA]</scope>
    <source>
        <strain evidence="2">GMP-LS</strain>
    </source>
</reference>
<evidence type="ECO:0000313" key="3">
    <source>
        <dbReference type="Proteomes" id="UP001305414"/>
    </source>
</evidence>
<feature type="region of interest" description="Disordered" evidence="1">
    <location>
        <begin position="200"/>
        <end position="232"/>
    </location>
</feature>
<evidence type="ECO:0000313" key="2">
    <source>
        <dbReference type="EMBL" id="KAK5637206.1"/>
    </source>
</evidence>
<keyword evidence="3" id="KW-1185">Reference proteome</keyword>
<evidence type="ECO:0000256" key="1">
    <source>
        <dbReference type="SAM" id="MobiDB-lite"/>
    </source>
</evidence>
<name>A0AAN7ZDY3_9PEZI</name>
<organism evidence="2 3">
    <name type="scientific">Xylaria bambusicola</name>
    <dbReference type="NCBI Taxonomy" id="326684"/>
    <lineage>
        <taxon>Eukaryota</taxon>
        <taxon>Fungi</taxon>
        <taxon>Dikarya</taxon>
        <taxon>Ascomycota</taxon>
        <taxon>Pezizomycotina</taxon>
        <taxon>Sordariomycetes</taxon>
        <taxon>Xylariomycetidae</taxon>
        <taxon>Xylariales</taxon>
        <taxon>Xylariaceae</taxon>
        <taxon>Xylaria</taxon>
    </lineage>
</organism>
<proteinExistence type="predicted"/>
<comment type="caution">
    <text evidence="2">The sequence shown here is derived from an EMBL/GenBank/DDBJ whole genome shotgun (WGS) entry which is preliminary data.</text>
</comment>
<dbReference type="EMBL" id="JAWHQM010000098">
    <property type="protein sequence ID" value="KAK5637206.1"/>
    <property type="molecule type" value="Genomic_DNA"/>
</dbReference>
<protein>
    <submittedName>
        <fullName evidence="2">Uncharacterized protein</fullName>
    </submittedName>
</protein>
<sequence length="381" mass="43422">MAKPISYQYIVYLPPFPNSLHWHLISIIISQSLQRAIPQDLQENAVKSGTWPVRSKKTSHRHTKLFSESVISPSIWIRKTTATPWTKISEELTRQRTYISAWMRATTMRAARYQAYLCIMCGHDFQFTKATRIDTPEQSKPQIKNDYGTTEPQRWKALNGAIPLKHQEEAAIRPSSAEMLREVKPPDNKRRVRFEGEIPCRPKPKRQVSQGTMRENQEDLSKHGIPIAPPIMKGKGILKKPAKEISVVDTSITATTDDCWQSSDEDEDMIIEGNPLRNYPAVDDSTFLERMEVPTRAQPGRSLLAKQLARNTVRYTVAGEKALEKQRWTTQMAIEEAQKWEATGRESGLLRPYMPEAGQGWGFEQPDLLGPAVVRGYGNRP</sequence>
<dbReference type="AlphaFoldDB" id="A0AAN7ZDY3"/>
<dbReference type="Proteomes" id="UP001305414">
    <property type="component" value="Unassembled WGS sequence"/>
</dbReference>
<gene>
    <name evidence="2" type="ORF">RRF57_012918</name>
</gene>
<accession>A0AAN7ZDY3</accession>